<accession>A0ABU3Z6E9</accession>
<dbReference type="InterPro" id="IPR037171">
    <property type="entry name" value="NagB/RpiA_transferase-like"/>
</dbReference>
<dbReference type="PANTHER" id="PTHR13707:SF60">
    <property type="entry name" value="ACETATE COA-TRANSFERASE SUBUNIT ALPHA"/>
    <property type="match status" value="1"/>
</dbReference>
<organism evidence="2 3">
    <name type="scientific">Veillonella absiana</name>
    <dbReference type="NCBI Taxonomy" id="3079305"/>
    <lineage>
        <taxon>Bacteria</taxon>
        <taxon>Bacillati</taxon>
        <taxon>Bacillota</taxon>
        <taxon>Negativicutes</taxon>
        <taxon>Veillonellales</taxon>
        <taxon>Veillonellaceae</taxon>
        <taxon>Veillonella</taxon>
    </lineage>
</organism>
<protein>
    <submittedName>
        <fullName evidence="2">3-oxoacid CoA-transferase subunit A</fullName>
    </submittedName>
</protein>
<dbReference type="EMBL" id="JAWJZB010000001">
    <property type="protein sequence ID" value="MDV5087493.1"/>
    <property type="molecule type" value="Genomic_DNA"/>
</dbReference>
<evidence type="ECO:0000256" key="1">
    <source>
        <dbReference type="ARBA" id="ARBA00022679"/>
    </source>
</evidence>
<dbReference type="PANTHER" id="PTHR13707">
    <property type="entry name" value="KETOACID-COENZYME A TRANSFERASE"/>
    <property type="match status" value="1"/>
</dbReference>
<dbReference type="Proteomes" id="UP001272515">
    <property type="component" value="Unassembled WGS sequence"/>
</dbReference>
<comment type="caution">
    <text evidence="2">The sequence shown here is derived from an EMBL/GenBank/DDBJ whole genome shotgun (WGS) entry which is preliminary data.</text>
</comment>
<dbReference type="NCBIfam" id="TIGR02429">
    <property type="entry name" value="pcaI_scoA_fam"/>
    <property type="match status" value="1"/>
</dbReference>
<evidence type="ECO:0000313" key="3">
    <source>
        <dbReference type="Proteomes" id="UP001272515"/>
    </source>
</evidence>
<dbReference type="InterPro" id="IPR004165">
    <property type="entry name" value="CoA_trans_fam_I"/>
</dbReference>
<dbReference type="Gene3D" id="3.40.1080.10">
    <property type="entry name" value="Glutaconate Coenzyme A-transferase"/>
    <property type="match status" value="1"/>
</dbReference>
<gene>
    <name evidence="2" type="ORF">RVY80_01315</name>
</gene>
<proteinExistence type="predicted"/>
<sequence length="191" mass="20831">MKLVLCQVVTLTWHHCLKMGKLKKFIGAHIGTSPELLEQYAKGNLEVELYPMGTWIEKLRAGGAGLGGILTPTGVGTLIEEGKQKINIEGKDYLLETALTADFALIKGYQGDPIGNISYRGVSINCNKVAATAGKYTIAEVNEIVEMDVIEPIRVGTPSVFVNAVVQGNPLDVQHKIYNEQWNSIGILKHE</sequence>
<dbReference type="Pfam" id="PF01144">
    <property type="entry name" value="CoA_trans"/>
    <property type="match status" value="1"/>
</dbReference>
<keyword evidence="1" id="KW-0808">Transferase</keyword>
<dbReference type="SMART" id="SM00882">
    <property type="entry name" value="CoA_trans"/>
    <property type="match status" value="1"/>
</dbReference>
<dbReference type="InterPro" id="IPR012792">
    <property type="entry name" value="3-oxoacid_CoA-transf_A"/>
</dbReference>
<keyword evidence="3" id="KW-1185">Reference proteome</keyword>
<dbReference type="RefSeq" id="WP_317329337.1">
    <property type="nucleotide sequence ID" value="NZ_JAWJZA010000017.1"/>
</dbReference>
<reference evidence="2 3" key="1">
    <citation type="submission" date="2023-10" db="EMBL/GenBank/DDBJ databases">
        <title>Veillonella sp. nov., isolated from a pig farm feces dump.</title>
        <authorList>
            <person name="Chang Y.-H."/>
        </authorList>
    </citation>
    <scope>NUCLEOTIDE SEQUENCE [LARGE SCALE GENOMIC DNA]</scope>
    <source>
        <strain evidence="2 3">YH-vei2233</strain>
    </source>
</reference>
<dbReference type="SUPFAM" id="SSF100950">
    <property type="entry name" value="NagB/RpiA/CoA transferase-like"/>
    <property type="match status" value="1"/>
</dbReference>
<name>A0ABU3Z6E9_9FIRM</name>
<evidence type="ECO:0000313" key="2">
    <source>
        <dbReference type="EMBL" id="MDV5087493.1"/>
    </source>
</evidence>